<dbReference type="Pfam" id="PF00534">
    <property type="entry name" value="Glycos_transf_1"/>
    <property type="match status" value="1"/>
</dbReference>
<evidence type="ECO:0000313" key="5">
    <source>
        <dbReference type="EMBL" id="MFD1889244.1"/>
    </source>
</evidence>
<dbReference type="EC" id="2.4.-.-" evidence="5"/>
<dbReference type="CDD" id="cd03801">
    <property type="entry name" value="GT4_PimA-like"/>
    <property type="match status" value="1"/>
</dbReference>
<gene>
    <name evidence="5" type="ORF">ACFSCS_03455</name>
</gene>
<evidence type="ECO:0000256" key="1">
    <source>
        <dbReference type="ARBA" id="ARBA00022676"/>
    </source>
</evidence>
<dbReference type="InterPro" id="IPR001296">
    <property type="entry name" value="Glyco_trans_1"/>
</dbReference>
<evidence type="ECO:0000313" key="6">
    <source>
        <dbReference type="Proteomes" id="UP001597326"/>
    </source>
</evidence>
<dbReference type="Pfam" id="PF13439">
    <property type="entry name" value="Glyco_transf_4"/>
    <property type="match status" value="1"/>
</dbReference>
<comment type="caution">
    <text evidence="5">The sequence shown here is derived from an EMBL/GenBank/DDBJ whole genome shotgun (WGS) entry which is preliminary data.</text>
</comment>
<proteinExistence type="predicted"/>
<sequence>MRIAVVHSFYSSAFPSGENQVVLDQVELLASAGHEVKLFARHTDEEQGARLYKLRSALSAATIAGPDPGPELDDFAPDVVHVHNLFPNWGTAWLERHAHHLVVTQHNFRPMCAAATLFRDGHDCEDCLDKGAQEALRHRCYRDSLVATLPLAWASRDRGSHHPIVRHARRIVVLNERARAIFEQACPGRVSQVVNFVKPQQPTAEVGQEWLAVARLTPEKGVLRLLGQMPEGERLAVIGSGSDEQEIAERCQASGGSWRFLGQRNREQVLEQMRAARGLVIPSLNSEGIPTVALEALSAGTPLLLSSAMTSAPELTRDGAGEIYGPADPASLARAMTAVAEGGTARREAARRLYEREYSPEVWAQRIDEVYREVVGR</sequence>
<dbReference type="Proteomes" id="UP001597326">
    <property type="component" value="Unassembled WGS sequence"/>
</dbReference>
<evidence type="ECO:0000256" key="2">
    <source>
        <dbReference type="ARBA" id="ARBA00022679"/>
    </source>
</evidence>
<dbReference type="Gene3D" id="3.40.50.2000">
    <property type="entry name" value="Glycogen Phosphorylase B"/>
    <property type="match status" value="2"/>
</dbReference>
<feature type="domain" description="Glycosyltransferase subfamily 4-like N-terminal" evidence="4">
    <location>
        <begin position="17"/>
        <end position="199"/>
    </location>
</feature>
<keyword evidence="1 5" id="KW-0328">Glycosyltransferase</keyword>
<dbReference type="PANTHER" id="PTHR12526:SF636">
    <property type="entry name" value="BLL3647 PROTEIN"/>
    <property type="match status" value="1"/>
</dbReference>
<reference evidence="6" key="1">
    <citation type="journal article" date="2019" name="Int. J. Syst. Evol. Microbiol.">
        <title>The Global Catalogue of Microorganisms (GCM) 10K type strain sequencing project: providing services to taxonomists for standard genome sequencing and annotation.</title>
        <authorList>
            <consortium name="The Broad Institute Genomics Platform"/>
            <consortium name="The Broad Institute Genome Sequencing Center for Infectious Disease"/>
            <person name="Wu L."/>
            <person name="Ma J."/>
        </authorList>
    </citation>
    <scope>NUCLEOTIDE SEQUENCE [LARGE SCALE GENOMIC DNA]</scope>
    <source>
        <strain evidence="6">CAIM 431</strain>
    </source>
</reference>
<dbReference type="GO" id="GO:0016757">
    <property type="term" value="F:glycosyltransferase activity"/>
    <property type="evidence" value="ECO:0007669"/>
    <property type="project" value="UniProtKB-KW"/>
</dbReference>
<accession>A0ABW4RTW5</accession>
<keyword evidence="2 5" id="KW-0808">Transferase</keyword>
<dbReference type="InterPro" id="IPR028098">
    <property type="entry name" value="Glyco_trans_4-like_N"/>
</dbReference>
<dbReference type="PANTHER" id="PTHR12526">
    <property type="entry name" value="GLYCOSYLTRANSFERASE"/>
    <property type="match status" value="1"/>
</dbReference>
<keyword evidence="6" id="KW-1185">Reference proteome</keyword>
<evidence type="ECO:0000259" key="4">
    <source>
        <dbReference type="Pfam" id="PF13439"/>
    </source>
</evidence>
<name>A0ABW4RTW5_9ACTN</name>
<dbReference type="RefSeq" id="WP_343872234.1">
    <property type="nucleotide sequence ID" value="NZ_BAAAIX010000007.1"/>
</dbReference>
<evidence type="ECO:0000259" key="3">
    <source>
        <dbReference type="Pfam" id="PF00534"/>
    </source>
</evidence>
<protein>
    <submittedName>
        <fullName evidence="5">Glycosyltransferase family 4 protein</fullName>
        <ecNumber evidence="5">2.4.-.-</ecNumber>
    </submittedName>
</protein>
<feature type="domain" description="Glycosyl transferase family 1" evidence="3">
    <location>
        <begin position="210"/>
        <end position="350"/>
    </location>
</feature>
<organism evidence="5 6">
    <name type="scientific">Luteococcus peritonei</name>
    <dbReference type="NCBI Taxonomy" id="88874"/>
    <lineage>
        <taxon>Bacteria</taxon>
        <taxon>Bacillati</taxon>
        <taxon>Actinomycetota</taxon>
        <taxon>Actinomycetes</taxon>
        <taxon>Propionibacteriales</taxon>
        <taxon>Propionibacteriaceae</taxon>
        <taxon>Luteococcus</taxon>
    </lineage>
</organism>
<dbReference type="EMBL" id="JBHUFZ010000008">
    <property type="protein sequence ID" value="MFD1889244.1"/>
    <property type="molecule type" value="Genomic_DNA"/>
</dbReference>
<dbReference type="SUPFAM" id="SSF53756">
    <property type="entry name" value="UDP-Glycosyltransferase/glycogen phosphorylase"/>
    <property type="match status" value="1"/>
</dbReference>